<name>X0TPW8_9ZZZZ</name>
<comment type="caution">
    <text evidence="1">The sequence shown here is derived from an EMBL/GenBank/DDBJ whole genome shotgun (WGS) entry which is preliminary data.</text>
</comment>
<dbReference type="AlphaFoldDB" id="X0TPW8"/>
<accession>X0TPW8</accession>
<proteinExistence type="predicted"/>
<feature type="non-terminal residue" evidence="1">
    <location>
        <position position="95"/>
    </location>
</feature>
<sequence>MISLFDPQKLRQIIEETLKTTLLVEKVHFVLFDDTVGEYAIQPGEGRPRRIVLTRDDLMLRGINLLDAPTYLRSLSDYKEGSPLATFLEEGRIQA</sequence>
<protein>
    <submittedName>
        <fullName evidence="1">Uncharacterized protein</fullName>
    </submittedName>
</protein>
<dbReference type="EMBL" id="BARS01014117">
    <property type="protein sequence ID" value="GAF90192.1"/>
    <property type="molecule type" value="Genomic_DNA"/>
</dbReference>
<evidence type="ECO:0000313" key="1">
    <source>
        <dbReference type="EMBL" id="GAF90192.1"/>
    </source>
</evidence>
<organism evidence="1">
    <name type="scientific">marine sediment metagenome</name>
    <dbReference type="NCBI Taxonomy" id="412755"/>
    <lineage>
        <taxon>unclassified sequences</taxon>
        <taxon>metagenomes</taxon>
        <taxon>ecological metagenomes</taxon>
    </lineage>
</organism>
<reference evidence="1" key="1">
    <citation type="journal article" date="2014" name="Front. Microbiol.">
        <title>High frequency of phylogenetically diverse reductive dehalogenase-homologous genes in deep subseafloor sedimentary metagenomes.</title>
        <authorList>
            <person name="Kawai M."/>
            <person name="Futagami T."/>
            <person name="Toyoda A."/>
            <person name="Takaki Y."/>
            <person name="Nishi S."/>
            <person name="Hori S."/>
            <person name="Arai W."/>
            <person name="Tsubouchi T."/>
            <person name="Morono Y."/>
            <person name="Uchiyama I."/>
            <person name="Ito T."/>
            <person name="Fujiyama A."/>
            <person name="Inagaki F."/>
            <person name="Takami H."/>
        </authorList>
    </citation>
    <scope>NUCLEOTIDE SEQUENCE</scope>
    <source>
        <strain evidence="1">Expedition CK06-06</strain>
    </source>
</reference>
<gene>
    <name evidence="1" type="ORF">S01H1_24036</name>
</gene>